<accession>A0A229UUI3</accession>
<dbReference type="RefSeq" id="WP_094013924.1">
    <property type="nucleotide sequence ID" value="NZ_NMQW01000008.1"/>
</dbReference>
<dbReference type="SFLD" id="SFLDG01140">
    <property type="entry name" value="C2.B:_Phosphomannomutase_and_P"/>
    <property type="match status" value="1"/>
</dbReference>
<gene>
    <name evidence="1" type="ORF">CF651_05870</name>
</gene>
<dbReference type="Pfam" id="PF08282">
    <property type="entry name" value="Hydrolase_3"/>
    <property type="match status" value="1"/>
</dbReference>
<keyword evidence="2" id="KW-1185">Reference proteome</keyword>
<dbReference type="PANTHER" id="PTHR10000:SF55">
    <property type="entry name" value="5-AMINO-6-(5-PHOSPHO-D-RIBITYLAMINO)URACIL PHOSPHATASE YCSE"/>
    <property type="match status" value="1"/>
</dbReference>
<reference evidence="1 2" key="1">
    <citation type="submission" date="2017-07" db="EMBL/GenBank/DDBJ databases">
        <title>Genome sequencing and assembly of Paenibacillus rigui.</title>
        <authorList>
            <person name="Mayilraj S."/>
        </authorList>
    </citation>
    <scope>NUCLEOTIDE SEQUENCE [LARGE SCALE GENOMIC DNA]</scope>
    <source>
        <strain evidence="1 2">JCM 16352</strain>
    </source>
</reference>
<sequence length="245" mass="27010">MGNYKLIALDMDGTFLTEDKVVSRQNREAIEAAAAAGVTVMFATGRGIQNVMPYVEELGLQSPIVTVNGSEVWSAPGKLHDRSIMDPALVSKLHAIALEHDTWYWAYAVGQIYNKETWTGPIEEKEWLKFGYYYENADVLRLIREKLEGWDALEITNSHPFNIELNPKGVHKASGIRQVCGLLGIDMSQVIAMGDSLNDVSMIREAGLGVAMGNAQEEVKQLADVVTVSNEEHGVAKIIEAYVLS</sequence>
<dbReference type="GO" id="GO:0000287">
    <property type="term" value="F:magnesium ion binding"/>
    <property type="evidence" value="ECO:0007669"/>
    <property type="project" value="TreeGrafter"/>
</dbReference>
<protein>
    <submittedName>
        <fullName evidence="1">Phosphoglycolate phosphatase</fullName>
    </submittedName>
</protein>
<dbReference type="CDD" id="cd07516">
    <property type="entry name" value="HAD_Pase"/>
    <property type="match status" value="1"/>
</dbReference>
<name>A0A229UUI3_9BACL</name>
<dbReference type="Gene3D" id="3.30.1240.10">
    <property type="match status" value="2"/>
</dbReference>
<dbReference type="SFLD" id="SFLDS00003">
    <property type="entry name" value="Haloacid_Dehalogenase"/>
    <property type="match status" value="1"/>
</dbReference>
<dbReference type="GO" id="GO:0016791">
    <property type="term" value="F:phosphatase activity"/>
    <property type="evidence" value="ECO:0007669"/>
    <property type="project" value="TreeGrafter"/>
</dbReference>
<dbReference type="InterPro" id="IPR006379">
    <property type="entry name" value="HAD-SF_hydro_IIB"/>
</dbReference>
<dbReference type="SUPFAM" id="SSF56784">
    <property type="entry name" value="HAD-like"/>
    <property type="match status" value="1"/>
</dbReference>
<comment type="caution">
    <text evidence="1">The sequence shown here is derived from an EMBL/GenBank/DDBJ whole genome shotgun (WGS) entry which is preliminary data.</text>
</comment>
<dbReference type="GO" id="GO:0005829">
    <property type="term" value="C:cytosol"/>
    <property type="evidence" value="ECO:0007669"/>
    <property type="project" value="TreeGrafter"/>
</dbReference>
<dbReference type="Gene3D" id="3.40.50.1000">
    <property type="entry name" value="HAD superfamily/HAD-like"/>
    <property type="match status" value="2"/>
</dbReference>
<evidence type="ECO:0000313" key="2">
    <source>
        <dbReference type="Proteomes" id="UP000215509"/>
    </source>
</evidence>
<dbReference type="AlphaFoldDB" id="A0A229UUI3"/>
<dbReference type="InterPro" id="IPR036412">
    <property type="entry name" value="HAD-like_sf"/>
</dbReference>
<dbReference type="InterPro" id="IPR023214">
    <property type="entry name" value="HAD_sf"/>
</dbReference>
<evidence type="ECO:0000313" key="1">
    <source>
        <dbReference type="EMBL" id="OXM87176.1"/>
    </source>
</evidence>
<dbReference type="OrthoDB" id="9781413at2"/>
<dbReference type="EMBL" id="NMQW01000008">
    <property type="protein sequence ID" value="OXM87176.1"/>
    <property type="molecule type" value="Genomic_DNA"/>
</dbReference>
<dbReference type="PANTHER" id="PTHR10000">
    <property type="entry name" value="PHOSPHOSERINE PHOSPHATASE"/>
    <property type="match status" value="1"/>
</dbReference>
<dbReference type="Proteomes" id="UP000215509">
    <property type="component" value="Unassembled WGS sequence"/>
</dbReference>
<dbReference type="PROSITE" id="PS01229">
    <property type="entry name" value="COF_2"/>
    <property type="match status" value="1"/>
</dbReference>
<dbReference type="NCBIfam" id="TIGR01484">
    <property type="entry name" value="HAD-SF-IIB"/>
    <property type="match status" value="1"/>
</dbReference>
<organism evidence="1 2">
    <name type="scientific">Paenibacillus rigui</name>
    <dbReference type="NCBI Taxonomy" id="554312"/>
    <lineage>
        <taxon>Bacteria</taxon>
        <taxon>Bacillati</taxon>
        <taxon>Bacillota</taxon>
        <taxon>Bacilli</taxon>
        <taxon>Bacillales</taxon>
        <taxon>Paenibacillaceae</taxon>
        <taxon>Paenibacillus</taxon>
    </lineage>
</organism>
<proteinExistence type="predicted"/>